<dbReference type="EMBL" id="JAPQFJ010000014">
    <property type="protein sequence ID" value="MCY6959583.1"/>
    <property type="molecule type" value="Genomic_DNA"/>
</dbReference>
<dbReference type="CDD" id="cd02518">
    <property type="entry name" value="GT2_SpsF"/>
    <property type="match status" value="1"/>
</dbReference>
<proteinExistence type="predicted"/>
<dbReference type="PANTHER" id="PTHR42866:SF1">
    <property type="entry name" value="SPORE COAT POLYSACCHARIDE BIOSYNTHESIS PROTEIN SPSF"/>
    <property type="match status" value="1"/>
</dbReference>
<keyword evidence="2" id="KW-1185">Reference proteome</keyword>
<organism evidence="1 2">
    <name type="scientific">Clostridium brassicae</name>
    <dbReference type="NCBI Taxonomy" id="2999072"/>
    <lineage>
        <taxon>Bacteria</taxon>
        <taxon>Bacillati</taxon>
        <taxon>Bacillota</taxon>
        <taxon>Clostridia</taxon>
        <taxon>Eubacteriales</taxon>
        <taxon>Clostridiaceae</taxon>
        <taxon>Clostridium</taxon>
    </lineage>
</organism>
<sequence length="240" mass="27912">MKVLAIVQARMGSERLPGKVVKPILNKPMIMHTLDRLKKSKYIDKVVLATSDLEKDDILNKTVKEGCYDVFRGSEDNVLERYKITSDKYCGDIIIRVTGDCPLIDPVIVDNVVSYFLMNNFDYVRLDVPESFIRGFDVEVFSKEALDKTFKLAKEEKYKEHVTLYMYNHPEIFKIGYVKGNSFYKKDYRLCVDTEEDFKLVSLIYENFNDENVSAKDVVEFLDKNREIANVNKQVVQKNV</sequence>
<gene>
    <name evidence="1" type="ORF">OW729_13265</name>
</gene>
<evidence type="ECO:0000313" key="2">
    <source>
        <dbReference type="Proteomes" id="UP001144612"/>
    </source>
</evidence>
<dbReference type="PANTHER" id="PTHR42866">
    <property type="entry name" value="3-DEOXY-MANNO-OCTULOSONATE CYTIDYLYLTRANSFERASE"/>
    <property type="match status" value="1"/>
</dbReference>
<dbReference type="InterPro" id="IPR003329">
    <property type="entry name" value="Cytidylyl_trans"/>
</dbReference>
<dbReference type="Pfam" id="PF02348">
    <property type="entry name" value="CTP_transf_3"/>
    <property type="match status" value="1"/>
</dbReference>
<protein>
    <submittedName>
        <fullName evidence="1">Glycosyltransferase family protein</fullName>
    </submittedName>
</protein>
<accession>A0ABT4DD83</accession>
<dbReference type="RefSeq" id="WP_268062014.1">
    <property type="nucleotide sequence ID" value="NZ_JAPQFJ010000014.1"/>
</dbReference>
<dbReference type="SUPFAM" id="SSF53448">
    <property type="entry name" value="Nucleotide-diphospho-sugar transferases"/>
    <property type="match status" value="1"/>
</dbReference>
<dbReference type="Proteomes" id="UP001144612">
    <property type="component" value="Unassembled WGS sequence"/>
</dbReference>
<dbReference type="Gene3D" id="3.90.550.10">
    <property type="entry name" value="Spore Coat Polysaccharide Biosynthesis Protein SpsA, Chain A"/>
    <property type="match status" value="1"/>
</dbReference>
<dbReference type="InterPro" id="IPR029044">
    <property type="entry name" value="Nucleotide-diphossugar_trans"/>
</dbReference>
<reference evidence="1" key="1">
    <citation type="submission" date="2022-12" db="EMBL/GenBank/DDBJ databases">
        <title>Clostridium sp. nov., isolated from industrial wastewater.</title>
        <authorList>
            <person name="Jiayan W."/>
        </authorList>
    </citation>
    <scope>NUCLEOTIDE SEQUENCE</scope>
    <source>
        <strain evidence="1">ZC22-4</strain>
    </source>
</reference>
<name>A0ABT4DD83_9CLOT</name>
<comment type="caution">
    <text evidence="1">The sequence shown here is derived from an EMBL/GenBank/DDBJ whole genome shotgun (WGS) entry which is preliminary data.</text>
</comment>
<evidence type="ECO:0000313" key="1">
    <source>
        <dbReference type="EMBL" id="MCY6959583.1"/>
    </source>
</evidence>